<evidence type="ECO:0000256" key="2">
    <source>
        <dbReference type="ARBA" id="ARBA00022679"/>
    </source>
</evidence>
<evidence type="ECO:0000313" key="5">
    <source>
        <dbReference type="EMBL" id="GAA1658802.1"/>
    </source>
</evidence>
<keyword evidence="1" id="KW-0328">Glycosyltransferase</keyword>
<name>A0ABN2FTZ8_9ACTN</name>
<dbReference type="Pfam" id="PF13439">
    <property type="entry name" value="Glyco_transf_4"/>
    <property type="match status" value="1"/>
</dbReference>
<protein>
    <submittedName>
        <fullName evidence="5">Glycosyltransferase family 4 protein</fullName>
    </submittedName>
</protein>
<dbReference type="CDD" id="cd03801">
    <property type="entry name" value="GT4_PimA-like"/>
    <property type="match status" value="1"/>
</dbReference>
<dbReference type="Gene3D" id="3.40.50.2000">
    <property type="entry name" value="Glycogen Phosphorylase B"/>
    <property type="match status" value="2"/>
</dbReference>
<dbReference type="Pfam" id="PF00534">
    <property type="entry name" value="Glycos_transf_1"/>
    <property type="match status" value="1"/>
</dbReference>
<dbReference type="EMBL" id="BAAANY010000002">
    <property type="protein sequence ID" value="GAA1658802.1"/>
    <property type="molecule type" value="Genomic_DNA"/>
</dbReference>
<organism evidence="5 6">
    <name type="scientific">Fodinicola feengrottensis</name>
    <dbReference type="NCBI Taxonomy" id="435914"/>
    <lineage>
        <taxon>Bacteria</taxon>
        <taxon>Bacillati</taxon>
        <taxon>Actinomycetota</taxon>
        <taxon>Actinomycetes</taxon>
        <taxon>Mycobacteriales</taxon>
        <taxon>Fodinicola</taxon>
    </lineage>
</organism>
<gene>
    <name evidence="5" type="ORF">GCM10009765_05160</name>
</gene>
<reference evidence="5 6" key="1">
    <citation type="journal article" date="2019" name="Int. J. Syst. Evol. Microbiol.">
        <title>The Global Catalogue of Microorganisms (GCM) 10K type strain sequencing project: providing services to taxonomists for standard genome sequencing and annotation.</title>
        <authorList>
            <consortium name="The Broad Institute Genomics Platform"/>
            <consortium name="The Broad Institute Genome Sequencing Center for Infectious Disease"/>
            <person name="Wu L."/>
            <person name="Ma J."/>
        </authorList>
    </citation>
    <scope>NUCLEOTIDE SEQUENCE [LARGE SCALE GENOMIC DNA]</scope>
    <source>
        <strain evidence="5 6">JCM 14718</strain>
    </source>
</reference>
<sequence length="424" mass="45980">MLSWEYPPAVVGGLGRHVHALSEAMAAAGHEVTVISRHAPGAPADEIVNGVRVIRVPDDPPLFEFNPETLLAWTMAFNHAVTRAALAVCDEIQPEVVHAHDWLVAHAAATLKHHLGVPLVATMHATEAGRHQGWLPGDLNRSIHSVEWWLTYEARRVLACSEYMRWQITQLFELPPAKVDTVPNGVHPQDWKVSAAAVRTVRRTYGSTLDAPLLLFSGRLVYEKGLQDILAALPRLRRRHPGLRLVVAGDGPYGDELRAQARRLRLGKSVQWLGFVPGRQLASLAAAADCALVPSIYEPFGMVALEAAAAGATLVLSDTGGLAELAKNGVSALQVPAGSPAAIADAVSRLLRDEVLSRRLSRQARAVATRDYAWPRIAEQVIETYEQAVIEERELAAALRRTGRAPTPLRIVVPDGNLLADGTD</sequence>
<feature type="domain" description="Glycosyl transferase family 1" evidence="3">
    <location>
        <begin position="202"/>
        <end position="366"/>
    </location>
</feature>
<dbReference type="Proteomes" id="UP001500618">
    <property type="component" value="Unassembled WGS sequence"/>
</dbReference>
<proteinExistence type="predicted"/>
<keyword evidence="6" id="KW-1185">Reference proteome</keyword>
<accession>A0ABN2FTZ8</accession>
<feature type="domain" description="Glycosyltransferase subfamily 4-like N-terminal" evidence="4">
    <location>
        <begin position="11"/>
        <end position="189"/>
    </location>
</feature>
<evidence type="ECO:0000259" key="4">
    <source>
        <dbReference type="Pfam" id="PF13439"/>
    </source>
</evidence>
<evidence type="ECO:0000259" key="3">
    <source>
        <dbReference type="Pfam" id="PF00534"/>
    </source>
</evidence>
<comment type="caution">
    <text evidence="5">The sequence shown here is derived from an EMBL/GenBank/DDBJ whole genome shotgun (WGS) entry which is preliminary data.</text>
</comment>
<dbReference type="InterPro" id="IPR001296">
    <property type="entry name" value="Glyco_trans_1"/>
</dbReference>
<dbReference type="PANTHER" id="PTHR45947:SF3">
    <property type="entry name" value="SULFOQUINOVOSYL TRANSFERASE SQD2"/>
    <property type="match status" value="1"/>
</dbReference>
<dbReference type="PANTHER" id="PTHR45947">
    <property type="entry name" value="SULFOQUINOVOSYL TRANSFERASE SQD2"/>
    <property type="match status" value="1"/>
</dbReference>
<keyword evidence="2" id="KW-0808">Transferase</keyword>
<dbReference type="SUPFAM" id="SSF53756">
    <property type="entry name" value="UDP-Glycosyltransferase/glycogen phosphorylase"/>
    <property type="match status" value="1"/>
</dbReference>
<evidence type="ECO:0000256" key="1">
    <source>
        <dbReference type="ARBA" id="ARBA00022676"/>
    </source>
</evidence>
<dbReference type="InterPro" id="IPR028098">
    <property type="entry name" value="Glyco_trans_4-like_N"/>
</dbReference>
<dbReference type="InterPro" id="IPR050194">
    <property type="entry name" value="Glycosyltransferase_grp1"/>
</dbReference>
<evidence type="ECO:0000313" key="6">
    <source>
        <dbReference type="Proteomes" id="UP001500618"/>
    </source>
</evidence>